<keyword evidence="2" id="KW-1185">Reference proteome</keyword>
<reference evidence="1 2" key="1">
    <citation type="submission" date="2016-12" db="EMBL/GenBank/DDBJ databases">
        <title>The draft genome sequence of Actinophytocola sp. 11-183.</title>
        <authorList>
            <person name="Wang W."/>
            <person name="Yuan L."/>
        </authorList>
    </citation>
    <scope>NUCLEOTIDE SEQUENCE [LARGE SCALE GENOMIC DNA]</scope>
    <source>
        <strain evidence="1 2">11-183</strain>
    </source>
</reference>
<proteinExistence type="predicted"/>
<name>A0A1Q8CBT4_9PSEU</name>
<dbReference type="Pfam" id="PF13344">
    <property type="entry name" value="Hydrolase_6"/>
    <property type="match status" value="1"/>
</dbReference>
<dbReference type="SUPFAM" id="SSF56784">
    <property type="entry name" value="HAD-like"/>
    <property type="match status" value="1"/>
</dbReference>
<evidence type="ECO:0000313" key="2">
    <source>
        <dbReference type="Proteomes" id="UP000185596"/>
    </source>
</evidence>
<dbReference type="EMBL" id="MSIE01000065">
    <property type="protein sequence ID" value="OLF11828.1"/>
    <property type="molecule type" value="Genomic_DNA"/>
</dbReference>
<accession>A0A1Q8CBT4</accession>
<dbReference type="Gene3D" id="3.40.50.1000">
    <property type="entry name" value="HAD superfamily/HAD-like"/>
    <property type="match status" value="2"/>
</dbReference>
<dbReference type="Pfam" id="PF13242">
    <property type="entry name" value="Hydrolase_like"/>
    <property type="match status" value="1"/>
</dbReference>
<dbReference type="Proteomes" id="UP000185596">
    <property type="component" value="Unassembled WGS sequence"/>
</dbReference>
<gene>
    <name evidence="1" type="ORF">BU204_29690</name>
</gene>
<dbReference type="InterPro" id="IPR023214">
    <property type="entry name" value="HAD_sf"/>
</dbReference>
<protein>
    <submittedName>
        <fullName evidence="1">HAD family hydrolase</fullName>
    </submittedName>
</protein>
<sequence length="324" mass="33371">MSLLDHYDALLFDLDGTVYRGEEVIDAAPAAVAATHRAGVTVRFVTNNASRGPDEVARHLTALGIPARPDEVSTSAQAAAQVLAEKVTGTVLIVGSASLEHEVRQVGLHPTRTADDDVVAVVQGLSKDTGWRDLAEACVALNTGVLWVACNVDPTLPTERGQLPGAGSFVAALRTATGREPIVAGKPAAPLMVEAVRAANADHALAIGDRLDSDIDGAIAAGLDSLLVMSGVTTAAQLLAADTRPTYLAADVAAVTEPRERLAVGEQADWSVEDGTVRHRGDGEPDPFTLLRALAATPPGGRFEAADDAARTALAHLGLGDGLA</sequence>
<evidence type="ECO:0000313" key="1">
    <source>
        <dbReference type="EMBL" id="OLF11828.1"/>
    </source>
</evidence>
<dbReference type="GO" id="GO:0005737">
    <property type="term" value="C:cytoplasm"/>
    <property type="evidence" value="ECO:0007669"/>
    <property type="project" value="TreeGrafter"/>
</dbReference>
<keyword evidence="1" id="KW-0378">Hydrolase</keyword>
<dbReference type="RefSeq" id="WP_075129091.1">
    <property type="nucleotide sequence ID" value="NZ_MSIE01000065.1"/>
</dbReference>
<dbReference type="NCBIfam" id="TIGR01460">
    <property type="entry name" value="HAD-SF-IIA"/>
    <property type="match status" value="1"/>
</dbReference>
<dbReference type="OrthoDB" id="3400930at2"/>
<dbReference type="AlphaFoldDB" id="A0A1Q8CBT4"/>
<dbReference type="PANTHER" id="PTHR19288:SF95">
    <property type="entry name" value="D-GLYCEROL 3-PHOSPHATE PHOSPHATASE"/>
    <property type="match status" value="1"/>
</dbReference>
<dbReference type="GO" id="GO:0016791">
    <property type="term" value="F:phosphatase activity"/>
    <property type="evidence" value="ECO:0007669"/>
    <property type="project" value="TreeGrafter"/>
</dbReference>
<dbReference type="InterPro" id="IPR036412">
    <property type="entry name" value="HAD-like_sf"/>
</dbReference>
<comment type="caution">
    <text evidence="1">The sequence shown here is derived from an EMBL/GenBank/DDBJ whole genome shotgun (WGS) entry which is preliminary data.</text>
</comment>
<dbReference type="PANTHER" id="PTHR19288">
    <property type="entry name" value="4-NITROPHENYLPHOSPHATASE-RELATED"/>
    <property type="match status" value="1"/>
</dbReference>
<dbReference type="InterPro" id="IPR006357">
    <property type="entry name" value="HAD-SF_hydro_IIA"/>
</dbReference>
<dbReference type="STRING" id="1912961.BU204_29690"/>
<organism evidence="1 2">
    <name type="scientific">Actinophytocola xanthii</name>
    <dbReference type="NCBI Taxonomy" id="1912961"/>
    <lineage>
        <taxon>Bacteria</taxon>
        <taxon>Bacillati</taxon>
        <taxon>Actinomycetota</taxon>
        <taxon>Actinomycetes</taxon>
        <taxon>Pseudonocardiales</taxon>
        <taxon>Pseudonocardiaceae</taxon>
    </lineage>
</organism>